<dbReference type="InterPro" id="IPR000878">
    <property type="entry name" value="4pyrrol_Mease"/>
</dbReference>
<dbReference type="GO" id="GO:0032259">
    <property type="term" value="P:methylation"/>
    <property type="evidence" value="ECO:0007669"/>
    <property type="project" value="UniProtKB-KW"/>
</dbReference>
<evidence type="ECO:0000313" key="12">
    <source>
        <dbReference type="Proteomes" id="UP000214618"/>
    </source>
</evidence>
<dbReference type="Proteomes" id="UP000214618">
    <property type="component" value="Chromosome"/>
</dbReference>
<evidence type="ECO:0000256" key="2">
    <source>
        <dbReference type="ARBA" id="ARBA00012162"/>
    </source>
</evidence>
<keyword evidence="6" id="KW-0949">S-adenosyl-L-methionine</keyword>
<dbReference type="FunFam" id="3.40.1010.10:FF:000001">
    <property type="entry name" value="Siroheme synthase"/>
    <property type="match status" value="1"/>
</dbReference>
<keyword evidence="5 9" id="KW-0808">Transferase</keyword>
<sequence>MKPGKVHLVGAGPGDPKLITVYGLECIQKADVIAYDRLVNPELLTYAKEDAELVYCGKSPGKHHLIQNEIHELLVEKALQGKNVTRLKGGDPFVFGRGGEEAEILAANGIEYDIVPGITAGIAAPAYAGIPVTHREHASSYAIVTGHGRDYKGQDNLNWQALAQGIDTIAFYMGIGNMPFICEKLMEHGRDGKTPVAVIEWGTTDKQRTITGTLSSISLKAVKEEIQNPSIFLVGDVVQLREKIQWFERVIESESIIEGNESECPSFKN</sequence>
<dbReference type="EMBL" id="CP017704">
    <property type="protein sequence ID" value="ASS92657.1"/>
    <property type="molecule type" value="Genomic_DNA"/>
</dbReference>
<organism evidence="11 12">
    <name type="scientific">Peribacillus simplex NBRC 15720 = DSM 1321</name>
    <dbReference type="NCBI Taxonomy" id="1349754"/>
    <lineage>
        <taxon>Bacteria</taxon>
        <taxon>Bacillati</taxon>
        <taxon>Bacillota</taxon>
        <taxon>Bacilli</taxon>
        <taxon>Bacillales</taxon>
        <taxon>Bacillaceae</taxon>
        <taxon>Peribacillus</taxon>
    </lineage>
</organism>
<dbReference type="SUPFAM" id="SSF53790">
    <property type="entry name" value="Tetrapyrrole methylase"/>
    <property type="match status" value="1"/>
</dbReference>
<dbReference type="RefSeq" id="WP_063233518.1">
    <property type="nucleotide sequence ID" value="NZ_BCVO01000009.1"/>
</dbReference>
<evidence type="ECO:0000259" key="10">
    <source>
        <dbReference type="Pfam" id="PF00590"/>
    </source>
</evidence>
<dbReference type="GeneID" id="56471280"/>
<gene>
    <name evidence="11" type="ORF">BS1321_00895</name>
</gene>
<dbReference type="GO" id="GO:0004851">
    <property type="term" value="F:uroporphyrin-III C-methyltransferase activity"/>
    <property type="evidence" value="ECO:0007669"/>
    <property type="project" value="UniProtKB-EC"/>
</dbReference>
<dbReference type="InterPro" id="IPR014776">
    <property type="entry name" value="4pyrrole_Mease_sub2"/>
</dbReference>
<dbReference type="NCBIfam" id="NF004790">
    <property type="entry name" value="PRK06136.1"/>
    <property type="match status" value="1"/>
</dbReference>
<protein>
    <recommendedName>
        <fullName evidence="3">Uroporphyrinogen-III C-methyltransferase</fullName>
        <ecNumber evidence="2">2.1.1.107</ecNumber>
    </recommendedName>
    <alternativeName>
        <fullName evidence="8">Uroporphyrinogen III methylase</fullName>
    </alternativeName>
</protein>
<evidence type="ECO:0000256" key="3">
    <source>
        <dbReference type="ARBA" id="ARBA00018323"/>
    </source>
</evidence>
<dbReference type="Gene3D" id="3.40.1010.10">
    <property type="entry name" value="Cobalt-precorrin-4 Transmethylase, Domain 1"/>
    <property type="match status" value="1"/>
</dbReference>
<evidence type="ECO:0000256" key="7">
    <source>
        <dbReference type="ARBA" id="ARBA00023244"/>
    </source>
</evidence>
<dbReference type="CDD" id="cd11642">
    <property type="entry name" value="SUMT"/>
    <property type="match status" value="1"/>
</dbReference>
<dbReference type="OrthoDB" id="9815856at2"/>
<dbReference type="InterPro" id="IPR006366">
    <property type="entry name" value="CobA/CysG_C"/>
</dbReference>
<evidence type="ECO:0000313" key="11">
    <source>
        <dbReference type="EMBL" id="ASS92657.1"/>
    </source>
</evidence>
<evidence type="ECO:0000256" key="8">
    <source>
        <dbReference type="ARBA" id="ARBA00079776"/>
    </source>
</evidence>
<dbReference type="FunFam" id="3.30.950.10:FF:000001">
    <property type="entry name" value="Siroheme synthase"/>
    <property type="match status" value="1"/>
</dbReference>
<dbReference type="NCBIfam" id="TIGR01469">
    <property type="entry name" value="cobA_cysG_Cterm"/>
    <property type="match status" value="1"/>
</dbReference>
<proteinExistence type="inferred from homology"/>
<dbReference type="InterPro" id="IPR014777">
    <property type="entry name" value="4pyrrole_Mease_sub1"/>
</dbReference>
<dbReference type="InterPro" id="IPR035996">
    <property type="entry name" value="4pyrrol_Methylase_sf"/>
</dbReference>
<evidence type="ECO:0000256" key="9">
    <source>
        <dbReference type="RuleBase" id="RU003960"/>
    </source>
</evidence>
<dbReference type="AlphaFoldDB" id="A0A223EBL6"/>
<reference evidence="11 12" key="1">
    <citation type="submission" date="2016-10" db="EMBL/GenBank/DDBJ databases">
        <title>The whole genome sequencing and assembly of Bacillus simplex DSM 1321 strain.</title>
        <authorList>
            <person name="Park M.-K."/>
            <person name="Lee Y.-J."/>
            <person name="Yi H."/>
            <person name="Bahn Y.-S."/>
            <person name="Kim J.F."/>
            <person name="Lee D.-W."/>
        </authorList>
    </citation>
    <scope>NUCLEOTIDE SEQUENCE [LARGE SCALE GENOMIC DNA]</scope>
    <source>
        <strain evidence="11 12">DSM 1321</strain>
    </source>
</reference>
<evidence type="ECO:0000256" key="1">
    <source>
        <dbReference type="ARBA" id="ARBA00005879"/>
    </source>
</evidence>
<evidence type="ECO:0000256" key="6">
    <source>
        <dbReference type="ARBA" id="ARBA00022691"/>
    </source>
</evidence>
<dbReference type="EC" id="2.1.1.107" evidence="2"/>
<feature type="domain" description="Tetrapyrrole methylase" evidence="10">
    <location>
        <begin position="5"/>
        <end position="217"/>
    </location>
</feature>
<comment type="similarity">
    <text evidence="1 9">Belongs to the precorrin methyltransferase family.</text>
</comment>
<keyword evidence="7" id="KW-0627">Porphyrin biosynthesis</keyword>
<dbReference type="InterPro" id="IPR050161">
    <property type="entry name" value="Siro_Cobalamin_biosynth"/>
</dbReference>
<name>A0A223EBL6_9BACI</name>
<evidence type="ECO:0000256" key="5">
    <source>
        <dbReference type="ARBA" id="ARBA00022679"/>
    </source>
</evidence>
<dbReference type="PANTHER" id="PTHR45790">
    <property type="entry name" value="SIROHEME SYNTHASE-RELATED"/>
    <property type="match status" value="1"/>
</dbReference>
<accession>A0A223EBL6</accession>
<dbReference type="InterPro" id="IPR003043">
    <property type="entry name" value="Uropor_MeTrfase_CS"/>
</dbReference>
<evidence type="ECO:0000256" key="4">
    <source>
        <dbReference type="ARBA" id="ARBA00022603"/>
    </source>
</evidence>
<dbReference type="GO" id="GO:0019354">
    <property type="term" value="P:siroheme biosynthetic process"/>
    <property type="evidence" value="ECO:0007669"/>
    <property type="project" value="InterPro"/>
</dbReference>
<keyword evidence="4 9" id="KW-0489">Methyltransferase</keyword>
<dbReference type="Gene3D" id="3.30.950.10">
    <property type="entry name" value="Methyltransferase, Cobalt-precorrin-4 Transmethylase, Domain 2"/>
    <property type="match status" value="1"/>
</dbReference>
<dbReference type="PANTHER" id="PTHR45790:SF3">
    <property type="entry name" value="S-ADENOSYL-L-METHIONINE-DEPENDENT UROPORPHYRINOGEN III METHYLTRANSFERASE, CHLOROPLASTIC"/>
    <property type="match status" value="1"/>
</dbReference>
<dbReference type="PROSITE" id="PS00840">
    <property type="entry name" value="SUMT_2"/>
    <property type="match status" value="1"/>
</dbReference>
<dbReference type="Pfam" id="PF00590">
    <property type="entry name" value="TP_methylase"/>
    <property type="match status" value="1"/>
</dbReference>